<dbReference type="Proteomes" id="UP000250140">
    <property type="component" value="Unassembled WGS sequence"/>
</dbReference>
<protein>
    <submittedName>
        <fullName evidence="1">Uncharacterized protein</fullName>
    </submittedName>
</protein>
<gene>
    <name evidence="1" type="ORF">AOQ84DRAFT_173965</name>
</gene>
<dbReference type="AlphaFoldDB" id="A0A8E2JW47"/>
<evidence type="ECO:0000313" key="2">
    <source>
        <dbReference type="Proteomes" id="UP000250140"/>
    </source>
</evidence>
<keyword evidence="2" id="KW-1185">Reference proteome</keyword>
<evidence type="ECO:0000313" key="1">
    <source>
        <dbReference type="EMBL" id="OCL11855.1"/>
    </source>
</evidence>
<organism evidence="1 2">
    <name type="scientific">Glonium stellatum</name>
    <dbReference type="NCBI Taxonomy" id="574774"/>
    <lineage>
        <taxon>Eukaryota</taxon>
        <taxon>Fungi</taxon>
        <taxon>Dikarya</taxon>
        <taxon>Ascomycota</taxon>
        <taxon>Pezizomycotina</taxon>
        <taxon>Dothideomycetes</taxon>
        <taxon>Pleosporomycetidae</taxon>
        <taxon>Gloniales</taxon>
        <taxon>Gloniaceae</taxon>
        <taxon>Glonium</taxon>
    </lineage>
</organism>
<dbReference type="EMBL" id="KV748973">
    <property type="protein sequence ID" value="OCL11855.1"/>
    <property type="molecule type" value="Genomic_DNA"/>
</dbReference>
<proteinExistence type="predicted"/>
<reference evidence="1 2" key="1">
    <citation type="journal article" date="2016" name="Nat. Commun.">
        <title>Ectomycorrhizal ecology is imprinted in the genome of the dominant symbiotic fungus Cenococcum geophilum.</title>
        <authorList>
            <consortium name="DOE Joint Genome Institute"/>
            <person name="Peter M."/>
            <person name="Kohler A."/>
            <person name="Ohm R.A."/>
            <person name="Kuo A."/>
            <person name="Krutzmann J."/>
            <person name="Morin E."/>
            <person name="Arend M."/>
            <person name="Barry K.W."/>
            <person name="Binder M."/>
            <person name="Choi C."/>
            <person name="Clum A."/>
            <person name="Copeland A."/>
            <person name="Grisel N."/>
            <person name="Haridas S."/>
            <person name="Kipfer T."/>
            <person name="LaButti K."/>
            <person name="Lindquist E."/>
            <person name="Lipzen A."/>
            <person name="Maire R."/>
            <person name="Meier B."/>
            <person name="Mihaltcheva S."/>
            <person name="Molinier V."/>
            <person name="Murat C."/>
            <person name="Poggeler S."/>
            <person name="Quandt C.A."/>
            <person name="Sperisen C."/>
            <person name="Tritt A."/>
            <person name="Tisserant E."/>
            <person name="Crous P.W."/>
            <person name="Henrissat B."/>
            <person name="Nehls U."/>
            <person name="Egli S."/>
            <person name="Spatafora J.W."/>
            <person name="Grigoriev I.V."/>
            <person name="Martin F.M."/>
        </authorList>
    </citation>
    <scope>NUCLEOTIDE SEQUENCE [LARGE SCALE GENOMIC DNA]</scope>
    <source>
        <strain evidence="1 2">CBS 207.34</strain>
    </source>
</reference>
<name>A0A8E2JW47_9PEZI</name>
<accession>A0A8E2JW47</accession>
<sequence length="80" mass="8585">MRMNHGLLTCYHLLPGCAVPKPGLIPARHWSSLSCRLPHTTHGPCRNQYGDREKAVKATNSSAPACWNSAAKAAPKGSCC</sequence>